<dbReference type="Proteomes" id="UP000289930">
    <property type="component" value="Segment"/>
</dbReference>
<feature type="transmembrane region" description="Helical" evidence="1">
    <location>
        <begin position="7"/>
        <end position="31"/>
    </location>
</feature>
<protein>
    <submittedName>
        <fullName evidence="2">Uncharacterized protein</fullName>
    </submittedName>
</protein>
<dbReference type="EMBL" id="MG550112">
    <property type="protein sequence ID" value="QAS68871.1"/>
    <property type="molecule type" value="Genomic_DNA"/>
</dbReference>
<organism evidence="2">
    <name type="scientific">Haloferax tailed virus 1</name>
    <name type="common">HFTV1</name>
    <dbReference type="NCBI Taxonomy" id="2507575"/>
    <lineage>
        <taxon>Viruses</taxon>
        <taxon>Duplodnaviria</taxon>
        <taxon>Heunggongvirae</taxon>
        <taxon>Uroviricota</taxon>
        <taxon>Caudoviricetes</taxon>
        <taxon>Kirjokansivirales</taxon>
        <taxon>Haloferuviridae</taxon>
        <taxon>Retbasiphovirus</taxon>
        <taxon>Retbasiphovirus hantatum</taxon>
        <taxon>Retbasiphovirus HFTV1</taxon>
    </lineage>
</organism>
<proteinExistence type="predicted"/>
<feature type="transmembrane region" description="Helical" evidence="1">
    <location>
        <begin position="43"/>
        <end position="66"/>
    </location>
</feature>
<keyword evidence="1" id="KW-0812">Transmembrane</keyword>
<sequence length="70" mass="7548">MNAIRVIAGISATLFKVIAGFTGIIAVYYYAICLLGMGSPFELYAAFLWTILTMLFGSVFLVSAFLRGGD</sequence>
<evidence type="ECO:0000313" key="2">
    <source>
        <dbReference type="EMBL" id="QAS68871.1"/>
    </source>
</evidence>
<evidence type="ECO:0000313" key="3">
    <source>
        <dbReference type="Proteomes" id="UP000289930"/>
    </source>
</evidence>
<keyword evidence="1" id="KW-1133">Transmembrane helix</keyword>
<keyword evidence="1" id="KW-0472">Membrane</keyword>
<gene>
    <name evidence="2" type="ORF">HFTV1-gp38</name>
</gene>
<evidence type="ECO:0000256" key="1">
    <source>
        <dbReference type="SAM" id="Phobius"/>
    </source>
</evidence>
<reference evidence="2" key="1">
    <citation type="journal article" date="2019" name="Environ. Microbiol.">
        <title>Novel haloarchaeal viruses from Lake Retba infecting Haloferax and Halorubrum species.</title>
        <authorList>
            <person name="Mizuno C.M."/>
            <person name="Prajapati B."/>
            <person name="Lucas-Staat S."/>
            <person name="Sime-Ngando T."/>
            <person name="Forterre P."/>
            <person name="Bamford D.H."/>
            <person name="Prangishvili D."/>
            <person name="Krupovic M."/>
            <person name="Oksanen H.M."/>
        </authorList>
    </citation>
    <scope>NUCLEOTIDE SEQUENCE</scope>
</reference>
<keyword evidence="3" id="KW-1185">Reference proteome</keyword>
<accession>A0A410N6S4</accession>
<name>A0A410N6S4_HFTV1</name>